<dbReference type="EMBL" id="KV010199">
    <property type="protein sequence ID" value="KZV28027.1"/>
    <property type="molecule type" value="Genomic_DNA"/>
</dbReference>
<evidence type="ECO:0000313" key="2">
    <source>
        <dbReference type="EMBL" id="KZV28027.1"/>
    </source>
</evidence>
<dbReference type="Proteomes" id="UP000250235">
    <property type="component" value="Unassembled WGS sequence"/>
</dbReference>
<dbReference type="PROSITE" id="PS51257">
    <property type="entry name" value="PROKAR_LIPOPROTEIN"/>
    <property type="match status" value="1"/>
</dbReference>
<feature type="compositionally biased region" description="Basic and acidic residues" evidence="1">
    <location>
        <begin position="140"/>
        <end position="152"/>
    </location>
</feature>
<accession>A0A2Z7B819</accession>
<dbReference type="AlphaFoldDB" id="A0A2Z7B819"/>
<gene>
    <name evidence="2" type="ORF">F511_15647</name>
</gene>
<keyword evidence="3" id="KW-1185">Reference proteome</keyword>
<organism evidence="2 3">
    <name type="scientific">Dorcoceras hygrometricum</name>
    <dbReference type="NCBI Taxonomy" id="472368"/>
    <lineage>
        <taxon>Eukaryota</taxon>
        <taxon>Viridiplantae</taxon>
        <taxon>Streptophyta</taxon>
        <taxon>Embryophyta</taxon>
        <taxon>Tracheophyta</taxon>
        <taxon>Spermatophyta</taxon>
        <taxon>Magnoliopsida</taxon>
        <taxon>eudicotyledons</taxon>
        <taxon>Gunneridae</taxon>
        <taxon>Pentapetalae</taxon>
        <taxon>asterids</taxon>
        <taxon>lamiids</taxon>
        <taxon>Lamiales</taxon>
        <taxon>Gesneriaceae</taxon>
        <taxon>Didymocarpoideae</taxon>
        <taxon>Trichosporeae</taxon>
        <taxon>Loxocarpinae</taxon>
        <taxon>Dorcoceras</taxon>
    </lineage>
</organism>
<feature type="region of interest" description="Disordered" evidence="1">
    <location>
        <begin position="126"/>
        <end position="152"/>
    </location>
</feature>
<proteinExistence type="predicted"/>
<sequence>MAANRSQQGDESAVLPLALASCRKLCVSSRHGIQSQESRCSGELQSRRKIPVTVFEDSAEEQSSSRLESTAKQLTIYESWMSTAERNSNGINAQELIYSRSAIEEAAGWVKELLLHRREKLIEDNNRGKMNRKTKQSTSIREELSRESIAEF</sequence>
<name>A0A2Z7B819_9LAMI</name>
<evidence type="ECO:0000256" key="1">
    <source>
        <dbReference type="SAM" id="MobiDB-lite"/>
    </source>
</evidence>
<reference evidence="2 3" key="1">
    <citation type="journal article" date="2015" name="Proc. Natl. Acad. Sci. U.S.A.">
        <title>The resurrection genome of Boea hygrometrica: A blueprint for survival of dehydration.</title>
        <authorList>
            <person name="Xiao L."/>
            <person name="Yang G."/>
            <person name="Zhang L."/>
            <person name="Yang X."/>
            <person name="Zhao S."/>
            <person name="Ji Z."/>
            <person name="Zhou Q."/>
            <person name="Hu M."/>
            <person name="Wang Y."/>
            <person name="Chen M."/>
            <person name="Xu Y."/>
            <person name="Jin H."/>
            <person name="Xiao X."/>
            <person name="Hu G."/>
            <person name="Bao F."/>
            <person name="Hu Y."/>
            <person name="Wan P."/>
            <person name="Li L."/>
            <person name="Deng X."/>
            <person name="Kuang T."/>
            <person name="Xiang C."/>
            <person name="Zhu J.K."/>
            <person name="Oliver M.J."/>
            <person name="He Y."/>
        </authorList>
    </citation>
    <scope>NUCLEOTIDE SEQUENCE [LARGE SCALE GENOMIC DNA]</scope>
    <source>
        <strain evidence="3">cv. XS01</strain>
    </source>
</reference>
<protein>
    <submittedName>
        <fullName evidence="2">Uncharacterized protein</fullName>
    </submittedName>
</protein>
<evidence type="ECO:0000313" key="3">
    <source>
        <dbReference type="Proteomes" id="UP000250235"/>
    </source>
</evidence>